<sequence>MTKTLQKIEPYESRVLKEKPMTNKYSILSNLESQGEEIPGQSLIQVLDEKTDQSILLSNQKLVDQVIYIVTNKEILESEIFQNLIQSSHARFIFQENMNILNSIRAALKFVSYSYVSIQTEISSIEQLDKEQLNPYSKIVYVCHNQAYIPTFLLKQLPLNYNLDQYALTFVESCLNSTAGVSVIKLKTAFAKSLNAIKHTDEVDEVLRTIESIYKEIHHESFDVYKHFYANQLIDLLNNYIQTHQNEEQEILNKIYQQFEVFNYAKINQGKATTLVIAYCFPPFMDTSGNVMAKRIAQEQEICDVISNDMSRIRSKDLKLTKISEKYIDAHYLLKAKQAFSSWESIEGFMDEGLDMFNNTTKSYQTIYSRAMFPQSHFLAYEIKLTEPTLNWRAEFSDPLHSTVTSEVRYSPIKDEAYIERIKQTLKPEYRELVDDNVFNCCELMAFSHADELIFTNAHQLEYMLERFESDVIRNSVKERAIISRHPTPNSHEYYQYITAYEVFPEMVNLGYFGNFYSTRGFREIELLCKYLTHKGVENFRIHCFTNITKQVRLMHQRSDFRKYIKLAPYVGYYEFLNITTQFDALILYDAHTKGIKNVNPYIPSKLSDYKGSGSNIWAFVEKDSVMSKDNNIIKTEVTDYEHFIDGFRKIENNINKRIPTN</sequence>
<dbReference type="OrthoDB" id="396512at2"/>
<proteinExistence type="predicted"/>
<dbReference type="KEGG" id="sste:SAMEA4384403_1788"/>
<keyword evidence="2" id="KW-1185">Reference proteome</keyword>
<name>A0A239ZQF1_9STAP</name>
<dbReference type="RefSeq" id="WP_095088753.1">
    <property type="nucleotide sequence ID" value="NZ_BMDM01000004.1"/>
</dbReference>
<dbReference type="AlphaFoldDB" id="A0A239ZQF1"/>
<dbReference type="Proteomes" id="UP000242084">
    <property type="component" value="Chromosome 1"/>
</dbReference>
<protein>
    <submittedName>
        <fullName evidence="1">Uncharacterized protein</fullName>
    </submittedName>
</protein>
<reference evidence="1 2" key="1">
    <citation type="submission" date="2017-06" db="EMBL/GenBank/DDBJ databases">
        <authorList>
            <consortium name="Pathogen Informatics"/>
        </authorList>
    </citation>
    <scope>NUCLEOTIDE SEQUENCE [LARGE SCALE GENOMIC DNA]</scope>
    <source>
        <strain evidence="1 2">NCTC13839</strain>
    </source>
</reference>
<evidence type="ECO:0000313" key="1">
    <source>
        <dbReference type="EMBL" id="SNV73305.1"/>
    </source>
</evidence>
<evidence type="ECO:0000313" key="2">
    <source>
        <dbReference type="Proteomes" id="UP000242084"/>
    </source>
</evidence>
<gene>
    <name evidence="1" type="ORF">SAMEA4384403_01788</name>
</gene>
<accession>A0A239ZQF1</accession>
<dbReference type="EMBL" id="LT906462">
    <property type="protein sequence ID" value="SNV73305.1"/>
    <property type="molecule type" value="Genomic_DNA"/>
</dbReference>
<organism evidence="1 2">
    <name type="scientific">Mammaliicoccus stepanovicii</name>
    <dbReference type="NCBI Taxonomy" id="643214"/>
    <lineage>
        <taxon>Bacteria</taxon>
        <taxon>Bacillati</taxon>
        <taxon>Bacillota</taxon>
        <taxon>Bacilli</taxon>
        <taxon>Bacillales</taxon>
        <taxon>Staphylococcaceae</taxon>
        <taxon>Mammaliicoccus</taxon>
    </lineage>
</organism>